<evidence type="ECO:0008006" key="5">
    <source>
        <dbReference type="Google" id="ProtNLM"/>
    </source>
</evidence>
<dbReference type="AlphaFoldDB" id="A0A6M9PVB0"/>
<feature type="transmembrane region" description="Helical" evidence="2">
    <location>
        <begin position="99"/>
        <end position="116"/>
    </location>
</feature>
<evidence type="ECO:0000256" key="1">
    <source>
        <dbReference type="SAM" id="Coils"/>
    </source>
</evidence>
<accession>A0A6M9PVB0</accession>
<feature type="transmembrane region" description="Helical" evidence="2">
    <location>
        <begin position="60"/>
        <end position="79"/>
    </location>
</feature>
<keyword evidence="1" id="KW-0175">Coiled coil</keyword>
<protein>
    <recommendedName>
        <fullName evidence="5">MotA/TolQ/ExbB proton channel domain-containing protein</fullName>
    </recommendedName>
</protein>
<keyword evidence="2" id="KW-0472">Membrane</keyword>
<gene>
    <name evidence="3" type="ORF">DCO16_06225</name>
</gene>
<evidence type="ECO:0000256" key="2">
    <source>
        <dbReference type="SAM" id="Phobius"/>
    </source>
</evidence>
<dbReference type="Proteomes" id="UP000500806">
    <property type="component" value="Chromosome"/>
</dbReference>
<dbReference type="KEGG" id="pani:DCO16_06225"/>
<reference evidence="3 4" key="1">
    <citation type="submission" date="2018-04" db="EMBL/GenBank/DDBJ databases">
        <title>Polynucleobacter sp. LimPoW16 genome.</title>
        <authorList>
            <person name="Hahn M.W."/>
        </authorList>
    </citation>
    <scope>NUCLEOTIDE SEQUENCE [LARGE SCALE GENOMIC DNA]</scope>
    <source>
        <strain evidence="3 4">LimPoW16</strain>
    </source>
</reference>
<keyword evidence="4" id="KW-1185">Reference proteome</keyword>
<keyword evidence="2" id="KW-0812">Transmembrane</keyword>
<dbReference type="RefSeq" id="WP_173942848.1">
    <property type="nucleotide sequence ID" value="NZ_CBCSCD010000001.1"/>
</dbReference>
<feature type="coiled-coil region" evidence="1">
    <location>
        <begin position="358"/>
        <end position="400"/>
    </location>
</feature>
<name>A0A6M9PVB0_9BURK</name>
<dbReference type="EMBL" id="CP028941">
    <property type="protein sequence ID" value="QKM62685.1"/>
    <property type="molecule type" value="Genomic_DNA"/>
</dbReference>
<feature type="transmembrane region" description="Helical" evidence="2">
    <location>
        <begin position="29"/>
        <end position="48"/>
    </location>
</feature>
<proteinExistence type="predicted"/>
<evidence type="ECO:0000313" key="3">
    <source>
        <dbReference type="EMBL" id="QKM62685.1"/>
    </source>
</evidence>
<keyword evidence="2" id="KW-1133">Transmembrane helix</keyword>
<sequence>MKILPFILFLVTYSSTVMAIGFVEILKDPVTVFFMVAILGSTFYLLVYKYDRFAATHGPEILTTMGIFGCFVGIALALLSFDPKDVTNSVPQLLNGVKTAFWASVCGVFGALAIKLRQRFGAAPIQSSSDEPQSASLDDVVTGISLLRKTIAGENDSSLISQIKLMRQEQNDHAIGLRKSLDDFADKVSELGSKALIAALEKVINEFNTQLKEQFGENFKQLNYAVEKLVTWQQQYKEELDKLQAVQRDGAESLKMSSDSFKIVVNNADAYTESAVKLRDLLTQFQSQYEIMSQSQESLAKVLIDMKAVEPSFTSKLEDLTETFKSSTISLTEETKKQIQTFGEMLNKTVPEIQNKVNDQISNTNELLKKNFETLDKNLEAELEKALVSLGQQLASLSEKFVQDYTPLTERLRDVVNMTKGV</sequence>
<organism evidence="3 4">
    <name type="scientific">Polynucleobacter antarcticus</name>
    <dbReference type="NCBI Taxonomy" id="1743162"/>
    <lineage>
        <taxon>Bacteria</taxon>
        <taxon>Pseudomonadati</taxon>
        <taxon>Pseudomonadota</taxon>
        <taxon>Betaproteobacteria</taxon>
        <taxon>Burkholderiales</taxon>
        <taxon>Burkholderiaceae</taxon>
        <taxon>Polynucleobacter</taxon>
    </lineage>
</organism>
<evidence type="ECO:0000313" key="4">
    <source>
        <dbReference type="Proteomes" id="UP000500806"/>
    </source>
</evidence>